<keyword evidence="2" id="KW-1185">Reference proteome</keyword>
<reference evidence="1 2" key="1">
    <citation type="submission" date="2019-02" db="EMBL/GenBank/DDBJ databases">
        <title>Deep-cultivation of Planctomycetes and their phenomic and genomic characterization uncovers novel biology.</title>
        <authorList>
            <person name="Wiegand S."/>
            <person name="Jogler M."/>
            <person name="Boedeker C."/>
            <person name="Pinto D."/>
            <person name="Vollmers J."/>
            <person name="Rivas-Marin E."/>
            <person name="Kohn T."/>
            <person name="Peeters S.H."/>
            <person name="Heuer A."/>
            <person name="Rast P."/>
            <person name="Oberbeckmann S."/>
            <person name="Bunk B."/>
            <person name="Jeske O."/>
            <person name="Meyerdierks A."/>
            <person name="Storesund J.E."/>
            <person name="Kallscheuer N."/>
            <person name="Luecker S."/>
            <person name="Lage O.M."/>
            <person name="Pohl T."/>
            <person name="Merkel B.J."/>
            <person name="Hornburger P."/>
            <person name="Mueller R.-W."/>
            <person name="Bruemmer F."/>
            <person name="Labrenz M."/>
            <person name="Spormann A.M."/>
            <person name="Op den Camp H."/>
            <person name="Overmann J."/>
            <person name="Amann R."/>
            <person name="Jetten M.S.M."/>
            <person name="Mascher T."/>
            <person name="Medema M.H."/>
            <person name="Devos D.P."/>
            <person name="Kaster A.-K."/>
            <person name="Ovreas L."/>
            <person name="Rohde M."/>
            <person name="Galperin M.Y."/>
            <person name="Jogler C."/>
        </authorList>
    </citation>
    <scope>NUCLEOTIDE SEQUENCE [LARGE SCALE GENOMIC DNA]</scope>
    <source>
        <strain evidence="1 2">Poly30</strain>
    </source>
</reference>
<organism evidence="1 2">
    <name type="scientific">Saltatorellus ferox</name>
    <dbReference type="NCBI Taxonomy" id="2528018"/>
    <lineage>
        <taxon>Bacteria</taxon>
        <taxon>Pseudomonadati</taxon>
        <taxon>Planctomycetota</taxon>
        <taxon>Planctomycetia</taxon>
        <taxon>Planctomycetia incertae sedis</taxon>
        <taxon>Saltatorellus</taxon>
    </lineage>
</organism>
<proteinExistence type="predicted"/>
<sequence length="55" mass="5941">MSGTRATFTLKKDAKVDEKALKAAIEKKRLKFVSLTSRETQRAAAAYVAATPGLT</sequence>
<accession>A0A518EQI5</accession>
<evidence type="ECO:0000313" key="1">
    <source>
        <dbReference type="EMBL" id="QDV06356.1"/>
    </source>
</evidence>
<dbReference type="Proteomes" id="UP000320390">
    <property type="component" value="Chromosome"/>
</dbReference>
<gene>
    <name evidence="1" type="ORF">Poly30_18650</name>
</gene>
<name>A0A518EQI5_9BACT</name>
<dbReference type="AlphaFoldDB" id="A0A518EQI5"/>
<dbReference type="RefSeq" id="WP_419191159.1">
    <property type="nucleotide sequence ID" value="NZ_CP036434.1"/>
</dbReference>
<dbReference type="EMBL" id="CP036434">
    <property type="protein sequence ID" value="QDV06356.1"/>
    <property type="molecule type" value="Genomic_DNA"/>
</dbReference>
<protein>
    <submittedName>
        <fullName evidence="1">Uncharacterized protein</fullName>
    </submittedName>
</protein>
<evidence type="ECO:0000313" key="2">
    <source>
        <dbReference type="Proteomes" id="UP000320390"/>
    </source>
</evidence>